<dbReference type="InterPro" id="IPR050411">
    <property type="entry name" value="AlphaKG_dependent_hydroxylases"/>
</dbReference>
<keyword evidence="6" id="KW-0408">Iron</keyword>
<protein>
    <recommendedName>
        <fullName evidence="7">TauD/TfdA-like domain-containing protein</fullName>
    </recommendedName>
</protein>
<keyword evidence="9" id="KW-1185">Reference proteome</keyword>
<dbReference type="GO" id="GO:0046872">
    <property type="term" value="F:metal ion binding"/>
    <property type="evidence" value="ECO:0007669"/>
    <property type="project" value="UniProtKB-KW"/>
</dbReference>
<evidence type="ECO:0000256" key="4">
    <source>
        <dbReference type="ARBA" id="ARBA00022964"/>
    </source>
</evidence>
<evidence type="ECO:0000313" key="9">
    <source>
        <dbReference type="Proteomes" id="UP000215127"/>
    </source>
</evidence>
<sequence length="507" mass="57689">MAPRLALRFGGHLRRQQSAQSRAVGAFARHQQAQWPESSPEIRRMLHETLVVQEGSNQRPPPKHNPLGPAIFRPASLRLNLGTSIPLTIDGQEHPFNPILLRDLCSCPLCIDQSTRQKLFYSADIPADIQVSETYVKNGHFRFRWSVDAPGYGNDHVSSIPIEALERLLRTGMLDRAAPELPTRQYWTAETFDQETSDFSFDTYMNDDKALLKALRQLHTHGLMFVSGVPDDETSVEQLAERIGPLKTTFYGRTWDVRSVPDAKNVAYTAQNLGFHMDLMYMKQPPHLQLLHCIRSSSAGGASLFTDSFKAVEDLARTDLDSMATLSKVHIDYHYDHPGSQYYHRRRPVIEQRPLQRGRRTWPTYEALQRDPGVPNDGTKTKAALLEPMDFVASVAWSPPFQAPPRLRGFSPGIPASAPQLLSHRYNGWHEAARKFNQLIHRPKGIYERLMKPGECVIFDNRRVLHARSAFEVGDVGKERWLRGAYIDEDPFLSKLHVMGRQEMEAQ</sequence>
<dbReference type="InterPro" id="IPR038492">
    <property type="entry name" value="GBBH-like_N_sf"/>
</dbReference>
<dbReference type="SUPFAM" id="SSF51197">
    <property type="entry name" value="Clavaminate synthase-like"/>
    <property type="match status" value="1"/>
</dbReference>
<keyword evidence="4" id="KW-0223">Dioxygenase</keyword>
<dbReference type="STRING" id="1276538.A0A1X7REV8"/>
<dbReference type="GO" id="GO:0045329">
    <property type="term" value="P:carnitine biosynthetic process"/>
    <property type="evidence" value="ECO:0007669"/>
    <property type="project" value="TreeGrafter"/>
</dbReference>
<dbReference type="EMBL" id="LT853692">
    <property type="protein sequence ID" value="SMQ45964.1"/>
    <property type="molecule type" value="Genomic_DNA"/>
</dbReference>
<evidence type="ECO:0000313" key="8">
    <source>
        <dbReference type="EMBL" id="SMQ45964.1"/>
    </source>
</evidence>
<dbReference type="CDD" id="cd00250">
    <property type="entry name" value="CAS_like"/>
    <property type="match status" value="1"/>
</dbReference>
<dbReference type="Gene3D" id="3.60.130.10">
    <property type="entry name" value="Clavaminate synthase-like"/>
    <property type="match status" value="1"/>
</dbReference>
<evidence type="ECO:0000256" key="1">
    <source>
        <dbReference type="ARBA" id="ARBA00001954"/>
    </source>
</evidence>
<comment type="similarity">
    <text evidence="2">Belongs to the gamma-BBH/TMLD family.</text>
</comment>
<dbReference type="Gene3D" id="3.30.2020.30">
    <property type="match status" value="1"/>
</dbReference>
<dbReference type="PANTHER" id="PTHR10696:SF25">
    <property type="entry name" value="OXIDOREDUCTASE AIM17-RELATED"/>
    <property type="match status" value="1"/>
</dbReference>
<accession>A0A1X7REV8</accession>
<dbReference type="PANTHER" id="PTHR10696">
    <property type="entry name" value="GAMMA-BUTYROBETAINE HYDROXYLASE-RELATED"/>
    <property type="match status" value="1"/>
</dbReference>
<organism evidence="8 9">
    <name type="scientific">Zymoseptoria tritici (strain ST99CH_3D7)</name>
    <dbReference type="NCBI Taxonomy" id="1276538"/>
    <lineage>
        <taxon>Eukaryota</taxon>
        <taxon>Fungi</taxon>
        <taxon>Dikarya</taxon>
        <taxon>Ascomycota</taxon>
        <taxon>Pezizomycotina</taxon>
        <taxon>Dothideomycetes</taxon>
        <taxon>Dothideomycetidae</taxon>
        <taxon>Mycosphaerellales</taxon>
        <taxon>Mycosphaerellaceae</taxon>
        <taxon>Zymoseptoria</taxon>
    </lineage>
</organism>
<evidence type="ECO:0000256" key="6">
    <source>
        <dbReference type="ARBA" id="ARBA00023004"/>
    </source>
</evidence>
<gene>
    <name evidence="8" type="ORF">ZT3D7_G1109</name>
</gene>
<evidence type="ECO:0000256" key="2">
    <source>
        <dbReference type="ARBA" id="ARBA00008654"/>
    </source>
</evidence>
<proteinExistence type="inferred from homology"/>
<dbReference type="GO" id="GO:0005739">
    <property type="term" value="C:mitochondrion"/>
    <property type="evidence" value="ECO:0007669"/>
    <property type="project" value="TreeGrafter"/>
</dbReference>
<dbReference type="InterPro" id="IPR003819">
    <property type="entry name" value="TauD/TfdA-like"/>
</dbReference>
<evidence type="ECO:0000256" key="3">
    <source>
        <dbReference type="ARBA" id="ARBA00022723"/>
    </source>
</evidence>
<comment type="cofactor">
    <cofactor evidence="1">
        <name>Fe(2+)</name>
        <dbReference type="ChEBI" id="CHEBI:29033"/>
    </cofactor>
</comment>
<dbReference type="Pfam" id="PF02668">
    <property type="entry name" value="TauD"/>
    <property type="match status" value="1"/>
</dbReference>
<dbReference type="AlphaFoldDB" id="A0A1X7REV8"/>
<evidence type="ECO:0000256" key="5">
    <source>
        <dbReference type="ARBA" id="ARBA00023002"/>
    </source>
</evidence>
<dbReference type="GO" id="GO:0051213">
    <property type="term" value="F:dioxygenase activity"/>
    <property type="evidence" value="ECO:0007669"/>
    <property type="project" value="UniProtKB-KW"/>
</dbReference>
<reference evidence="8 9" key="1">
    <citation type="submission" date="2016-06" db="EMBL/GenBank/DDBJ databases">
        <authorList>
            <person name="Kjaerup R.B."/>
            <person name="Dalgaard T.S."/>
            <person name="Juul-Madsen H.R."/>
        </authorList>
    </citation>
    <scope>NUCLEOTIDE SEQUENCE [LARGE SCALE GENOMIC DNA]</scope>
</reference>
<name>A0A1X7REV8_ZYMT9</name>
<keyword evidence="3" id="KW-0479">Metal-binding</keyword>
<feature type="domain" description="TauD/TfdA-like" evidence="7">
    <location>
        <begin position="191"/>
        <end position="486"/>
    </location>
</feature>
<dbReference type="Proteomes" id="UP000215127">
    <property type="component" value="Chromosome 1"/>
</dbReference>
<keyword evidence="5" id="KW-0560">Oxidoreductase</keyword>
<evidence type="ECO:0000259" key="7">
    <source>
        <dbReference type="Pfam" id="PF02668"/>
    </source>
</evidence>
<dbReference type="InterPro" id="IPR042098">
    <property type="entry name" value="TauD-like_sf"/>
</dbReference>